<proteinExistence type="predicted"/>
<dbReference type="Proteomes" id="UP001139028">
    <property type="component" value="Unassembled WGS sequence"/>
</dbReference>
<name>A0A9X2EQT5_9GAMM</name>
<keyword evidence="3" id="KW-1185">Reference proteome</keyword>
<evidence type="ECO:0000256" key="1">
    <source>
        <dbReference type="SAM" id="Phobius"/>
    </source>
</evidence>
<dbReference type="RefSeq" id="WP_252471516.1">
    <property type="nucleotide sequence ID" value="NZ_JALBWM010000105.1"/>
</dbReference>
<keyword evidence="1" id="KW-0472">Membrane</keyword>
<accession>A0A9X2EQT5</accession>
<feature type="transmembrane region" description="Helical" evidence="1">
    <location>
        <begin position="116"/>
        <end position="133"/>
    </location>
</feature>
<reference evidence="2" key="1">
    <citation type="journal article" date="2022" name="Arch. Microbiol.">
        <title>Microbulbifer okhotskensis sp. nov., isolated from a deep bottom sediment of the Okhotsk Sea.</title>
        <authorList>
            <person name="Romanenko L."/>
            <person name="Kurilenko V."/>
            <person name="Otstavnykh N."/>
            <person name="Velansky P."/>
            <person name="Isaeva M."/>
            <person name="Mikhailov V."/>
        </authorList>
    </citation>
    <scope>NUCLEOTIDE SEQUENCE</scope>
    <source>
        <strain evidence="2">OS29</strain>
    </source>
</reference>
<dbReference type="AlphaFoldDB" id="A0A9X2EQT5"/>
<evidence type="ECO:0000313" key="3">
    <source>
        <dbReference type="Proteomes" id="UP001139028"/>
    </source>
</evidence>
<comment type="caution">
    <text evidence="2">The sequence shown here is derived from an EMBL/GenBank/DDBJ whole genome shotgun (WGS) entry which is preliminary data.</text>
</comment>
<feature type="transmembrane region" description="Helical" evidence="1">
    <location>
        <begin position="53"/>
        <end position="73"/>
    </location>
</feature>
<gene>
    <name evidence="2" type="ORF">MO867_17420</name>
</gene>
<keyword evidence="1" id="KW-1133">Transmembrane helix</keyword>
<keyword evidence="1" id="KW-0812">Transmembrane</keyword>
<evidence type="ECO:0000313" key="2">
    <source>
        <dbReference type="EMBL" id="MCO1336114.1"/>
    </source>
</evidence>
<organism evidence="2 3">
    <name type="scientific">Microbulbifer okhotskensis</name>
    <dbReference type="NCBI Taxonomy" id="2926617"/>
    <lineage>
        <taxon>Bacteria</taxon>
        <taxon>Pseudomonadati</taxon>
        <taxon>Pseudomonadota</taxon>
        <taxon>Gammaproteobacteria</taxon>
        <taxon>Cellvibrionales</taxon>
        <taxon>Microbulbiferaceae</taxon>
        <taxon>Microbulbifer</taxon>
    </lineage>
</organism>
<dbReference type="EMBL" id="JALBWM010000105">
    <property type="protein sequence ID" value="MCO1336114.1"/>
    <property type="molecule type" value="Genomic_DNA"/>
</dbReference>
<protein>
    <submittedName>
        <fullName evidence="2">Uncharacterized protein</fullName>
    </submittedName>
</protein>
<feature type="transmembrane region" description="Helical" evidence="1">
    <location>
        <begin position="85"/>
        <end position="104"/>
    </location>
</feature>
<feature type="transmembrane region" description="Helical" evidence="1">
    <location>
        <begin position="23"/>
        <end position="41"/>
    </location>
</feature>
<sequence length="143" mass="17090">MQDLYRAPESVLENTLPTYRPSAGWKIFFFIMVPLEIYSQYLGFTSNDWGMPIWWLVISLMVYSLFYLALFGLAFAKKIAFPQLWIFYLPVLVLTDIFEFSLLVKDLNMSSLGNQIIVMLYLMLILFTWHIVYKYQKIMRYFT</sequence>